<proteinExistence type="predicted"/>
<protein>
    <submittedName>
        <fullName evidence="2">Uncharacterized protein</fullName>
    </submittedName>
</protein>
<gene>
    <name evidence="2" type="ORF">WMY93_012008</name>
</gene>
<organism evidence="2 3">
    <name type="scientific">Mugilogobius chulae</name>
    <name type="common">yellowstripe goby</name>
    <dbReference type="NCBI Taxonomy" id="88201"/>
    <lineage>
        <taxon>Eukaryota</taxon>
        <taxon>Metazoa</taxon>
        <taxon>Chordata</taxon>
        <taxon>Craniata</taxon>
        <taxon>Vertebrata</taxon>
        <taxon>Euteleostomi</taxon>
        <taxon>Actinopterygii</taxon>
        <taxon>Neopterygii</taxon>
        <taxon>Teleostei</taxon>
        <taxon>Neoteleostei</taxon>
        <taxon>Acanthomorphata</taxon>
        <taxon>Gobiaria</taxon>
        <taxon>Gobiiformes</taxon>
        <taxon>Gobioidei</taxon>
        <taxon>Gobiidae</taxon>
        <taxon>Gobionellinae</taxon>
        <taxon>Mugilogobius</taxon>
    </lineage>
</organism>
<feature type="compositionally biased region" description="Basic and acidic residues" evidence="1">
    <location>
        <begin position="109"/>
        <end position="126"/>
    </location>
</feature>
<evidence type="ECO:0000313" key="2">
    <source>
        <dbReference type="EMBL" id="KAK7916247.1"/>
    </source>
</evidence>
<accession>A0AAW0P7P1</accession>
<keyword evidence="3" id="KW-1185">Reference proteome</keyword>
<dbReference type="AlphaFoldDB" id="A0AAW0P7P1"/>
<dbReference type="Proteomes" id="UP001460270">
    <property type="component" value="Unassembled WGS sequence"/>
</dbReference>
<dbReference type="EMBL" id="JBBPFD010000008">
    <property type="protein sequence ID" value="KAK7916247.1"/>
    <property type="molecule type" value="Genomic_DNA"/>
</dbReference>
<comment type="caution">
    <text evidence="2">The sequence shown here is derived from an EMBL/GenBank/DDBJ whole genome shotgun (WGS) entry which is preliminary data.</text>
</comment>
<evidence type="ECO:0000313" key="3">
    <source>
        <dbReference type="Proteomes" id="UP001460270"/>
    </source>
</evidence>
<sequence>MSKNWEDYTDESLYTEDFDLMEVLELNTRTETEKNQQVKHLHHELNYVKEENNRLRHQEEKFRFYTSDELRDKLHNQAQQKVLMKEHQPQRPTGPRAGGPEPARLFSSHKSEEQKNTAQEQELKRAEEECHLLERMRSVLEQNQEQKQRKWYRKLLCC</sequence>
<evidence type="ECO:0000256" key="1">
    <source>
        <dbReference type="SAM" id="MobiDB-lite"/>
    </source>
</evidence>
<name>A0AAW0P7P1_9GOBI</name>
<reference evidence="3" key="1">
    <citation type="submission" date="2024-04" db="EMBL/GenBank/DDBJ databases">
        <title>Salinicola lusitanus LLJ914,a marine bacterium isolated from the Okinawa Trough.</title>
        <authorList>
            <person name="Li J."/>
        </authorList>
    </citation>
    <scope>NUCLEOTIDE SEQUENCE [LARGE SCALE GENOMIC DNA]</scope>
</reference>
<feature type="region of interest" description="Disordered" evidence="1">
    <location>
        <begin position="75"/>
        <end position="126"/>
    </location>
</feature>